<dbReference type="PANTHER" id="PTHR31727">
    <property type="entry name" value="OLEOYL-ACYL CARRIER PROTEIN THIOESTERASE 1, CHLOROPLASTIC"/>
    <property type="match status" value="1"/>
</dbReference>
<feature type="domain" description="Acyl-ACP thioesterase-like C-terminal" evidence="13">
    <location>
        <begin position="183"/>
        <end position="287"/>
    </location>
</feature>
<comment type="function">
    <text evidence="11">Plays an essential role in chain termination during de novo fatty acid synthesis.</text>
</comment>
<evidence type="ECO:0000256" key="8">
    <source>
        <dbReference type="ARBA" id="ARBA00022946"/>
    </source>
</evidence>
<evidence type="ECO:0000259" key="12">
    <source>
        <dbReference type="Pfam" id="PF01643"/>
    </source>
</evidence>
<dbReference type="EMBL" id="AUSU01001024">
    <property type="protein sequence ID" value="EPS71999.1"/>
    <property type="molecule type" value="Genomic_DNA"/>
</dbReference>
<reference evidence="14 15" key="1">
    <citation type="journal article" date="2013" name="BMC Genomics">
        <title>The miniature genome of a carnivorous plant Genlisea aurea contains a low number of genes and short non-coding sequences.</title>
        <authorList>
            <person name="Leushkin E.V."/>
            <person name="Sutormin R.A."/>
            <person name="Nabieva E.R."/>
            <person name="Penin A.A."/>
            <person name="Kondrashov A.S."/>
            <person name="Logacheva M.D."/>
        </authorList>
    </citation>
    <scope>NUCLEOTIDE SEQUENCE [LARGE SCALE GENOMIC DNA]</scope>
</reference>
<dbReference type="OrthoDB" id="618395at2759"/>
<evidence type="ECO:0000256" key="7">
    <source>
        <dbReference type="ARBA" id="ARBA00022832"/>
    </source>
</evidence>
<evidence type="ECO:0000256" key="1">
    <source>
        <dbReference type="ARBA" id="ARBA00004229"/>
    </source>
</evidence>
<evidence type="ECO:0000256" key="9">
    <source>
        <dbReference type="ARBA" id="ARBA00023098"/>
    </source>
</evidence>
<keyword evidence="3 11" id="KW-0444">Lipid biosynthesis</keyword>
<dbReference type="EC" id="3.1.2.-" evidence="11"/>
<keyword evidence="15" id="KW-1185">Reference proteome</keyword>
<dbReference type="InterPro" id="IPR045023">
    <property type="entry name" value="FATA/B"/>
</dbReference>
<evidence type="ECO:0000256" key="11">
    <source>
        <dbReference type="RuleBase" id="RU363096"/>
    </source>
</evidence>
<dbReference type="GO" id="GO:0016297">
    <property type="term" value="F:fatty acyl-[ACP] hydrolase activity"/>
    <property type="evidence" value="ECO:0007669"/>
    <property type="project" value="InterPro"/>
</dbReference>
<keyword evidence="9 11" id="KW-0443">Lipid metabolism</keyword>
<comment type="similarity">
    <text evidence="2 11">Belongs to the acyl-ACP thioesterase family.</text>
</comment>
<evidence type="ECO:0000256" key="10">
    <source>
        <dbReference type="ARBA" id="ARBA00023160"/>
    </source>
</evidence>
<dbReference type="InterPro" id="IPR029069">
    <property type="entry name" value="HotDog_dom_sf"/>
</dbReference>
<dbReference type="GO" id="GO:0000036">
    <property type="term" value="F:acyl carrier activity"/>
    <property type="evidence" value="ECO:0007669"/>
    <property type="project" value="TreeGrafter"/>
</dbReference>
<evidence type="ECO:0000256" key="5">
    <source>
        <dbReference type="ARBA" id="ARBA00022640"/>
    </source>
</evidence>
<dbReference type="AlphaFoldDB" id="S8CX68"/>
<keyword evidence="4 11" id="KW-0150">Chloroplast</keyword>
<dbReference type="Gene3D" id="3.10.129.10">
    <property type="entry name" value="Hotdog Thioesterase"/>
    <property type="match status" value="1"/>
</dbReference>
<comment type="caution">
    <text evidence="14">The sequence shown here is derived from an EMBL/GenBank/DDBJ whole genome shotgun (WGS) entry which is preliminary data.</text>
</comment>
<dbReference type="Pfam" id="PF20791">
    <property type="entry name" value="Acyl-ACP_TE_C"/>
    <property type="match status" value="1"/>
</dbReference>
<protein>
    <recommendedName>
        <fullName evidence="11">Acyl-[acyl-carrier-protein] hydrolase</fullName>
        <ecNumber evidence="11">3.1.2.-</ecNumber>
    </recommendedName>
</protein>
<name>S8CX68_9LAMI</name>
<dbReference type="Pfam" id="PF01643">
    <property type="entry name" value="Acyl-ACP_TE"/>
    <property type="match status" value="1"/>
</dbReference>
<dbReference type="CDD" id="cd00586">
    <property type="entry name" value="4HBT"/>
    <property type="match status" value="1"/>
</dbReference>
<evidence type="ECO:0000256" key="6">
    <source>
        <dbReference type="ARBA" id="ARBA00022801"/>
    </source>
</evidence>
<evidence type="ECO:0000256" key="2">
    <source>
        <dbReference type="ARBA" id="ARBA00006500"/>
    </source>
</evidence>
<feature type="non-terminal residue" evidence="14">
    <location>
        <position position="1"/>
    </location>
</feature>
<evidence type="ECO:0000259" key="13">
    <source>
        <dbReference type="Pfam" id="PF20791"/>
    </source>
</evidence>
<organism evidence="14 15">
    <name type="scientific">Genlisea aurea</name>
    <dbReference type="NCBI Taxonomy" id="192259"/>
    <lineage>
        <taxon>Eukaryota</taxon>
        <taxon>Viridiplantae</taxon>
        <taxon>Streptophyta</taxon>
        <taxon>Embryophyta</taxon>
        <taxon>Tracheophyta</taxon>
        <taxon>Spermatophyta</taxon>
        <taxon>Magnoliopsida</taxon>
        <taxon>eudicotyledons</taxon>
        <taxon>Gunneridae</taxon>
        <taxon>Pentapetalae</taxon>
        <taxon>asterids</taxon>
        <taxon>lamiids</taxon>
        <taxon>Lamiales</taxon>
        <taxon>Lentibulariaceae</taxon>
        <taxon>Genlisea</taxon>
    </lineage>
</organism>
<proteinExistence type="inferred from homology"/>
<dbReference type="InterPro" id="IPR002864">
    <property type="entry name" value="Acyl-ACP_thioesterase_NHD"/>
</dbReference>
<sequence>QDLANRLRLGSFAEDGLSYKEKFMVRTYEVGINAVATIESMANYLQDATCNCFQSIDEPTGGSYSSLMKELHLTLVTTRMHIEIYRYPSWSNVVQIETWFQLQGKVRAQQHYIITDHATGEVIGRAVSDWVAMNTNTRQLQKIPDEIHHRLYTKNLSSSSRSAFPEGNNSGLRKIDKLEDPARFCKTGITPRHSDIDPNLHVNNVTYIGWILESLPLDIFQTQELEAITLQFRHECRLHDVVDSLASPEPVFEDDKNKRNGGYDQFIHLLRFSNQGYELNRARTLWRRK</sequence>
<keyword evidence="6 11" id="KW-0378">Hydrolase</keyword>
<gene>
    <name evidence="14" type="ORF">M569_02759</name>
</gene>
<dbReference type="InterPro" id="IPR049427">
    <property type="entry name" value="Acyl-ACP_TE_C"/>
</dbReference>
<dbReference type="GO" id="GO:0009507">
    <property type="term" value="C:chloroplast"/>
    <property type="evidence" value="ECO:0007669"/>
    <property type="project" value="UniProtKB-SubCell"/>
</dbReference>
<keyword evidence="8" id="KW-0809">Transit peptide</keyword>
<keyword evidence="10 11" id="KW-0275">Fatty acid biosynthesis</keyword>
<dbReference type="SUPFAM" id="SSF54637">
    <property type="entry name" value="Thioesterase/thiol ester dehydrase-isomerase"/>
    <property type="match status" value="2"/>
</dbReference>
<comment type="subcellular location">
    <subcellularLocation>
        <location evidence="1 11">Plastid</location>
        <location evidence="1 11">Chloroplast</location>
    </subcellularLocation>
</comment>
<feature type="domain" description="Acyl-ACP thioesterase N-terminal hotdog" evidence="12">
    <location>
        <begin position="16"/>
        <end position="149"/>
    </location>
</feature>
<dbReference type="Proteomes" id="UP000015453">
    <property type="component" value="Unassembled WGS sequence"/>
</dbReference>
<evidence type="ECO:0000313" key="15">
    <source>
        <dbReference type="Proteomes" id="UP000015453"/>
    </source>
</evidence>
<feature type="non-terminal residue" evidence="14">
    <location>
        <position position="289"/>
    </location>
</feature>
<accession>S8CX68</accession>
<dbReference type="PANTHER" id="PTHR31727:SF6">
    <property type="entry name" value="OLEOYL-ACYL CARRIER PROTEIN THIOESTERASE 1, CHLOROPLASTIC"/>
    <property type="match status" value="1"/>
</dbReference>
<evidence type="ECO:0000256" key="3">
    <source>
        <dbReference type="ARBA" id="ARBA00022516"/>
    </source>
</evidence>
<evidence type="ECO:0000313" key="14">
    <source>
        <dbReference type="EMBL" id="EPS71999.1"/>
    </source>
</evidence>
<evidence type="ECO:0000256" key="4">
    <source>
        <dbReference type="ARBA" id="ARBA00022528"/>
    </source>
</evidence>
<keyword evidence="7 11" id="KW-0276">Fatty acid metabolism</keyword>
<keyword evidence="5 11" id="KW-0934">Plastid</keyword>